<protein>
    <recommendedName>
        <fullName evidence="5">Protein kinase domain-containing protein</fullName>
    </recommendedName>
</protein>
<dbReference type="InterPro" id="IPR000719">
    <property type="entry name" value="Prot_kinase_dom"/>
</dbReference>
<dbReference type="OrthoDB" id="1694049at2759"/>
<keyword evidence="7" id="KW-1185">Reference proteome</keyword>
<dbReference type="PANTHER" id="PTHR43671:SF68">
    <property type="entry name" value="SERINE_THREONINE-PROTEIN KINASE NEK5-LIKE"/>
    <property type="match status" value="1"/>
</dbReference>
<reference evidence="6 7" key="1">
    <citation type="submission" date="2020-09" db="EMBL/GenBank/DDBJ databases">
        <title>De no assembly of potato wild relative species, Solanum commersonii.</title>
        <authorList>
            <person name="Cho K."/>
        </authorList>
    </citation>
    <scope>NUCLEOTIDE SEQUENCE [LARGE SCALE GENOMIC DNA]</scope>
    <source>
        <strain evidence="6">LZ3.2</strain>
        <tissue evidence="6">Leaf</tissue>
    </source>
</reference>
<comment type="caution">
    <text evidence="6">The sequence shown here is derived from an EMBL/GenBank/DDBJ whole genome shotgun (WGS) entry which is preliminary data.</text>
</comment>
<organism evidence="6 7">
    <name type="scientific">Solanum commersonii</name>
    <name type="common">Commerson's wild potato</name>
    <name type="synonym">Commerson's nightshade</name>
    <dbReference type="NCBI Taxonomy" id="4109"/>
    <lineage>
        <taxon>Eukaryota</taxon>
        <taxon>Viridiplantae</taxon>
        <taxon>Streptophyta</taxon>
        <taxon>Embryophyta</taxon>
        <taxon>Tracheophyta</taxon>
        <taxon>Spermatophyta</taxon>
        <taxon>Magnoliopsida</taxon>
        <taxon>eudicotyledons</taxon>
        <taxon>Gunneridae</taxon>
        <taxon>Pentapetalae</taxon>
        <taxon>asterids</taxon>
        <taxon>lamiids</taxon>
        <taxon>Solanales</taxon>
        <taxon>Solanaceae</taxon>
        <taxon>Solanoideae</taxon>
        <taxon>Solaneae</taxon>
        <taxon>Solanum</taxon>
    </lineage>
</organism>
<name>A0A9J5WRF6_SOLCO</name>
<proteinExistence type="predicted"/>
<dbReference type="Proteomes" id="UP000824120">
    <property type="component" value="Chromosome 11"/>
</dbReference>
<evidence type="ECO:0000256" key="3">
    <source>
        <dbReference type="ARBA" id="ARBA00022777"/>
    </source>
</evidence>
<dbReference type="PROSITE" id="PS50011">
    <property type="entry name" value="PROTEIN_KINASE_DOM"/>
    <property type="match status" value="1"/>
</dbReference>
<dbReference type="InterPro" id="IPR050660">
    <property type="entry name" value="NEK_Ser/Thr_kinase"/>
</dbReference>
<evidence type="ECO:0000256" key="4">
    <source>
        <dbReference type="ARBA" id="ARBA00022840"/>
    </source>
</evidence>
<dbReference type="GO" id="GO:0005524">
    <property type="term" value="F:ATP binding"/>
    <property type="evidence" value="ECO:0007669"/>
    <property type="project" value="UniProtKB-KW"/>
</dbReference>
<dbReference type="PANTHER" id="PTHR43671">
    <property type="entry name" value="SERINE/THREONINE-PROTEIN KINASE NEK"/>
    <property type="match status" value="1"/>
</dbReference>
<evidence type="ECO:0000313" key="6">
    <source>
        <dbReference type="EMBL" id="KAG5578425.1"/>
    </source>
</evidence>
<dbReference type="GO" id="GO:0055028">
    <property type="term" value="C:cortical microtubule"/>
    <property type="evidence" value="ECO:0007669"/>
    <property type="project" value="TreeGrafter"/>
</dbReference>
<accession>A0A9J5WRF6</accession>
<evidence type="ECO:0000256" key="1">
    <source>
        <dbReference type="ARBA" id="ARBA00022679"/>
    </source>
</evidence>
<evidence type="ECO:0000259" key="5">
    <source>
        <dbReference type="PROSITE" id="PS50011"/>
    </source>
</evidence>
<dbReference type="GO" id="GO:0007017">
    <property type="term" value="P:microtubule-based process"/>
    <property type="evidence" value="ECO:0007669"/>
    <property type="project" value="TreeGrafter"/>
</dbReference>
<feature type="domain" description="Protein kinase" evidence="5">
    <location>
        <begin position="1"/>
        <end position="235"/>
    </location>
</feature>
<dbReference type="AlphaFoldDB" id="A0A9J5WRF6"/>
<dbReference type="Gene3D" id="1.10.510.10">
    <property type="entry name" value="Transferase(Phosphotransferase) domain 1"/>
    <property type="match status" value="1"/>
</dbReference>
<dbReference type="InterPro" id="IPR011009">
    <property type="entry name" value="Kinase-like_dom_sf"/>
</dbReference>
<dbReference type="Pfam" id="PF00069">
    <property type="entry name" value="Pkinase"/>
    <property type="match status" value="1"/>
</dbReference>
<dbReference type="GO" id="GO:0004674">
    <property type="term" value="F:protein serine/threonine kinase activity"/>
    <property type="evidence" value="ECO:0007669"/>
    <property type="project" value="TreeGrafter"/>
</dbReference>
<evidence type="ECO:0000256" key="2">
    <source>
        <dbReference type="ARBA" id="ARBA00022741"/>
    </source>
</evidence>
<dbReference type="SMART" id="SM00220">
    <property type="entry name" value="S_TKc"/>
    <property type="match status" value="1"/>
</dbReference>
<sequence length="235" mass="26524">MALIARLQLPFIVEFKEAWVEKVRSLILFLSAEAAMFALLPAISTNLTAKLKFNNAYFGRAELMKKANGQYFPEEVSNPSRDVHNAETSEVVHSNFVGSGISAFKLCDFCTFLWQCSNIFLTKEHNVRLGDFGLAKTLKADDLASSVVGTPNYMCPELLTDIPYGFKSDIWSLDVNLSLMYVICYHTFHFIRLSSFPTLRTLAAHHPAFKAFVRLLEFVSIISISIPWIHNEMGN</sequence>
<keyword evidence="2" id="KW-0547">Nucleotide-binding</keyword>
<dbReference type="EMBL" id="JACXVP010000011">
    <property type="protein sequence ID" value="KAG5578425.1"/>
    <property type="molecule type" value="Genomic_DNA"/>
</dbReference>
<keyword evidence="3" id="KW-0418">Kinase</keyword>
<dbReference type="SUPFAM" id="SSF56112">
    <property type="entry name" value="Protein kinase-like (PK-like)"/>
    <property type="match status" value="1"/>
</dbReference>
<keyword evidence="1" id="KW-0808">Transferase</keyword>
<gene>
    <name evidence="6" type="ORF">H5410_058559</name>
</gene>
<evidence type="ECO:0000313" key="7">
    <source>
        <dbReference type="Proteomes" id="UP000824120"/>
    </source>
</evidence>
<keyword evidence="4" id="KW-0067">ATP-binding</keyword>